<keyword evidence="3" id="KW-0805">Transcription regulation</keyword>
<reference evidence="7" key="1">
    <citation type="submission" date="2023-05" db="EMBL/GenBank/DDBJ databases">
        <title>Nepenthes gracilis genome sequencing.</title>
        <authorList>
            <person name="Fukushima K."/>
        </authorList>
    </citation>
    <scope>NUCLEOTIDE SEQUENCE</scope>
    <source>
        <strain evidence="7">SING2019-196</strain>
    </source>
</reference>
<evidence type="ECO:0000256" key="1">
    <source>
        <dbReference type="ARBA" id="ARBA00004123"/>
    </source>
</evidence>
<evidence type="ECO:0000313" key="7">
    <source>
        <dbReference type="EMBL" id="GMH05130.1"/>
    </source>
</evidence>
<accession>A0AAD3XHX8</accession>
<dbReference type="GO" id="GO:0005634">
    <property type="term" value="C:nucleus"/>
    <property type="evidence" value="ECO:0007669"/>
    <property type="project" value="UniProtKB-SubCell"/>
</dbReference>
<evidence type="ECO:0000259" key="6">
    <source>
        <dbReference type="PROSITE" id="PS50888"/>
    </source>
</evidence>
<keyword evidence="5" id="KW-0539">Nucleus</keyword>
<evidence type="ECO:0000256" key="4">
    <source>
        <dbReference type="ARBA" id="ARBA00023163"/>
    </source>
</evidence>
<gene>
    <name evidence="7" type="ORF">Nepgr_006970</name>
</gene>
<proteinExistence type="predicted"/>
<keyword evidence="2" id="KW-0341">Growth regulation</keyword>
<dbReference type="PANTHER" id="PTHR46446">
    <property type="entry name" value="TRANSCRIPTION FACTOR PRE"/>
    <property type="match status" value="1"/>
</dbReference>
<feature type="domain" description="BHLH" evidence="6">
    <location>
        <begin position="3"/>
        <end position="57"/>
    </location>
</feature>
<evidence type="ECO:0000256" key="3">
    <source>
        <dbReference type="ARBA" id="ARBA00023015"/>
    </source>
</evidence>
<dbReference type="AlphaFoldDB" id="A0AAD3XHX8"/>
<dbReference type="EMBL" id="BSYO01000005">
    <property type="protein sequence ID" value="GMH05130.1"/>
    <property type="molecule type" value="Genomic_DNA"/>
</dbReference>
<sequence>MSSRRSRQTGSSTISDDQIIQLISKLQQLVPELQNSRSNKVSASKVLQETCSYIRSLHREINDLSDRLSQLLSTVDADSEEASIIRSLIN</sequence>
<dbReference type="PANTHER" id="PTHR46446:SF28">
    <property type="entry name" value="TRANSCRIPTION FACTOR PRE5"/>
    <property type="match status" value="1"/>
</dbReference>
<evidence type="ECO:0000256" key="5">
    <source>
        <dbReference type="ARBA" id="ARBA00023242"/>
    </source>
</evidence>
<dbReference type="InterPro" id="IPR036638">
    <property type="entry name" value="HLH_DNA-bd_sf"/>
</dbReference>
<dbReference type="GO" id="GO:0046983">
    <property type="term" value="F:protein dimerization activity"/>
    <property type="evidence" value="ECO:0007669"/>
    <property type="project" value="InterPro"/>
</dbReference>
<comment type="subcellular location">
    <subcellularLocation>
        <location evidence="1">Nucleus</location>
    </subcellularLocation>
</comment>
<dbReference type="InterPro" id="IPR011598">
    <property type="entry name" value="bHLH_dom"/>
</dbReference>
<dbReference type="Pfam" id="PF23174">
    <property type="entry name" value="bHLH_ILI"/>
    <property type="match status" value="1"/>
</dbReference>
<organism evidence="7 8">
    <name type="scientific">Nepenthes gracilis</name>
    <name type="common">Slender pitcher plant</name>
    <dbReference type="NCBI Taxonomy" id="150966"/>
    <lineage>
        <taxon>Eukaryota</taxon>
        <taxon>Viridiplantae</taxon>
        <taxon>Streptophyta</taxon>
        <taxon>Embryophyta</taxon>
        <taxon>Tracheophyta</taxon>
        <taxon>Spermatophyta</taxon>
        <taxon>Magnoliopsida</taxon>
        <taxon>eudicotyledons</taxon>
        <taxon>Gunneridae</taxon>
        <taxon>Pentapetalae</taxon>
        <taxon>Caryophyllales</taxon>
        <taxon>Nepenthaceae</taxon>
        <taxon>Nepenthes</taxon>
    </lineage>
</organism>
<keyword evidence="4" id="KW-0804">Transcription</keyword>
<evidence type="ECO:0000313" key="8">
    <source>
        <dbReference type="Proteomes" id="UP001279734"/>
    </source>
</evidence>
<dbReference type="PROSITE" id="PS50888">
    <property type="entry name" value="BHLH"/>
    <property type="match status" value="1"/>
</dbReference>
<dbReference type="InterPro" id="IPR044293">
    <property type="entry name" value="PRE"/>
</dbReference>
<evidence type="ECO:0000256" key="2">
    <source>
        <dbReference type="ARBA" id="ARBA00022604"/>
    </source>
</evidence>
<keyword evidence="8" id="KW-1185">Reference proteome</keyword>
<dbReference type="Gene3D" id="4.10.280.10">
    <property type="entry name" value="Helix-loop-helix DNA-binding domain"/>
    <property type="match status" value="1"/>
</dbReference>
<dbReference type="GO" id="GO:0006355">
    <property type="term" value="P:regulation of DNA-templated transcription"/>
    <property type="evidence" value="ECO:0007669"/>
    <property type="project" value="InterPro"/>
</dbReference>
<dbReference type="GO" id="GO:0040008">
    <property type="term" value="P:regulation of growth"/>
    <property type="evidence" value="ECO:0007669"/>
    <property type="project" value="InterPro"/>
</dbReference>
<dbReference type="Proteomes" id="UP001279734">
    <property type="component" value="Unassembled WGS sequence"/>
</dbReference>
<protein>
    <recommendedName>
        <fullName evidence="6">BHLH domain-containing protein</fullName>
    </recommendedName>
</protein>
<comment type="caution">
    <text evidence="7">The sequence shown here is derived from an EMBL/GenBank/DDBJ whole genome shotgun (WGS) entry which is preliminary data.</text>
</comment>
<name>A0AAD3XHX8_NEPGR</name>
<dbReference type="SUPFAM" id="SSF47459">
    <property type="entry name" value="HLH, helix-loop-helix DNA-binding domain"/>
    <property type="match status" value="1"/>
</dbReference>
<dbReference type="FunFam" id="4.10.280.10:FF:000082">
    <property type="entry name" value="Transcription factor ILI6"/>
    <property type="match status" value="1"/>
</dbReference>